<dbReference type="RefSeq" id="WP_133559977.1">
    <property type="nucleotide sequence ID" value="NZ_JAJGNH010000012.1"/>
</dbReference>
<protein>
    <submittedName>
        <fullName evidence="2">Spy/CpxP family protein refolding chaperone</fullName>
    </submittedName>
</protein>
<dbReference type="Pfam" id="PF07813">
    <property type="entry name" value="LTXXQ"/>
    <property type="match status" value="1"/>
</dbReference>
<accession>A0A4R6XHL1</accession>
<reference evidence="2 3" key="1">
    <citation type="submission" date="2019-03" db="EMBL/GenBank/DDBJ databases">
        <title>Genomic Encyclopedia of Type Strains, Phase IV (KMG-IV): sequencing the most valuable type-strain genomes for metagenomic binning, comparative biology and taxonomic classification.</title>
        <authorList>
            <person name="Goeker M."/>
        </authorList>
    </citation>
    <scope>NUCLEOTIDE SEQUENCE [LARGE SCALE GENOMIC DNA]</scope>
    <source>
        <strain evidence="2 3">DSM 5604</strain>
    </source>
</reference>
<keyword evidence="1" id="KW-0732">Signal</keyword>
<dbReference type="OrthoDB" id="6107687at2"/>
<comment type="caution">
    <text evidence="2">The sequence shown here is derived from an EMBL/GenBank/DDBJ whole genome shotgun (WGS) entry which is preliminary data.</text>
</comment>
<sequence length="147" mass="16467">MTTLNAKRYKKSALALVAAAAVTMASTSFAAGSAQAPVKSMDPYSEQALDRMAAELKLDASTKKKAGKLFAEAREDRQEVIEDLQELRKPMMQLNPVDKDYVDQVADLSEKRSDLMQTLEVQQAKTTHEFYALLTPQQVQLMQDRRK</sequence>
<keyword evidence="3" id="KW-1185">Reference proteome</keyword>
<name>A0A4R6XHL1_9GAMM</name>
<dbReference type="EMBL" id="SNZA01000001">
    <property type="protein sequence ID" value="TDR15358.1"/>
    <property type="molecule type" value="Genomic_DNA"/>
</dbReference>
<feature type="chain" id="PRO_5020234587" evidence="1">
    <location>
        <begin position="31"/>
        <end position="147"/>
    </location>
</feature>
<organism evidence="2 3">
    <name type="scientific">Marinomonas communis</name>
    <dbReference type="NCBI Taxonomy" id="28254"/>
    <lineage>
        <taxon>Bacteria</taxon>
        <taxon>Pseudomonadati</taxon>
        <taxon>Pseudomonadota</taxon>
        <taxon>Gammaproteobacteria</taxon>
        <taxon>Oceanospirillales</taxon>
        <taxon>Oceanospirillaceae</taxon>
        <taxon>Marinomonas</taxon>
    </lineage>
</organism>
<evidence type="ECO:0000313" key="2">
    <source>
        <dbReference type="EMBL" id="TDR15358.1"/>
    </source>
</evidence>
<proteinExistence type="predicted"/>
<evidence type="ECO:0000256" key="1">
    <source>
        <dbReference type="SAM" id="SignalP"/>
    </source>
</evidence>
<dbReference type="Proteomes" id="UP000295729">
    <property type="component" value="Unassembled WGS sequence"/>
</dbReference>
<dbReference type="Gene3D" id="1.20.120.1490">
    <property type="match status" value="1"/>
</dbReference>
<feature type="signal peptide" evidence="1">
    <location>
        <begin position="1"/>
        <end position="30"/>
    </location>
</feature>
<dbReference type="InterPro" id="IPR012899">
    <property type="entry name" value="LTXXQ"/>
</dbReference>
<evidence type="ECO:0000313" key="3">
    <source>
        <dbReference type="Proteomes" id="UP000295729"/>
    </source>
</evidence>
<gene>
    <name evidence="2" type="ORF">C8D85_0721</name>
</gene>
<dbReference type="AlphaFoldDB" id="A0A4R6XHL1"/>